<dbReference type="EMBL" id="WUPT01000001">
    <property type="protein sequence ID" value="MXQ06998.1"/>
    <property type="molecule type" value="Genomic_DNA"/>
</dbReference>
<dbReference type="Proteomes" id="UP000480350">
    <property type="component" value="Unassembled WGS sequence"/>
</dbReference>
<feature type="transmembrane region" description="Helical" evidence="1">
    <location>
        <begin position="203"/>
        <end position="224"/>
    </location>
</feature>
<proteinExistence type="predicted"/>
<dbReference type="InterPro" id="IPR000326">
    <property type="entry name" value="PAP2/HPO"/>
</dbReference>
<keyword evidence="1" id="KW-0812">Transmembrane</keyword>
<organism evidence="3 4">
    <name type="scientific">Kangsaoukella pontilimi</name>
    <dbReference type="NCBI Taxonomy" id="2691042"/>
    <lineage>
        <taxon>Bacteria</taxon>
        <taxon>Pseudomonadati</taxon>
        <taxon>Pseudomonadota</taxon>
        <taxon>Alphaproteobacteria</taxon>
        <taxon>Rhodobacterales</taxon>
        <taxon>Paracoccaceae</taxon>
        <taxon>Kangsaoukella</taxon>
    </lineage>
</organism>
<feature type="transmembrane region" description="Helical" evidence="1">
    <location>
        <begin position="61"/>
        <end position="81"/>
    </location>
</feature>
<reference evidence="3 4" key="1">
    <citation type="submission" date="2019-12" db="EMBL/GenBank/DDBJ databases">
        <authorList>
            <person name="Lee S.D."/>
        </authorList>
    </citation>
    <scope>NUCLEOTIDE SEQUENCE [LARGE SCALE GENOMIC DNA]</scope>
    <source>
        <strain evidence="3 4">GH1-50</strain>
    </source>
</reference>
<protein>
    <submittedName>
        <fullName evidence="3">Phosphatase PAP2 family protein</fullName>
    </submittedName>
</protein>
<dbReference type="RefSeq" id="WP_160762905.1">
    <property type="nucleotide sequence ID" value="NZ_WUPT01000001.1"/>
</dbReference>
<dbReference type="InterPro" id="IPR036938">
    <property type="entry name" value="PAP2/HPO_sf"/>
</dbReference>
<dbReference type="PANTHER" id="PTHR14969">
    <property type="entry name" value="SPHINGOSINE-1-PHOSPHATE PHOSPHOHYDROLASE"/>
    <property type="match status" value="1"/>
</dbReference>
<dbReference type="AlphaFoldDB" id="A0A7C9MYU0"/>
<evidence type="ECO:0000259" key="2">
    <source>
        <dbReference type="SMART" id="SM00014"/>
    </source>
</evidence>
<sequence>MNLDQLVFQWLNGFNDYNDAVSAVLNLFLSQYHFRTVPYMMAFWALWFLPDTAEARTDLRIRLVAVALMVSASVGITRALANFLPLNTRPIHTEGLDVVLRERQDTTILDGWNSMPSDHASLGMALAVGMLLLHRKTGLFLILWTVFIVSVPRIVSGLHWPSDVLAGWSIGALCVLALLPPIRRVVAWSGIVPLFEKREPVGYALLFLLTYEIASLFSLSRYVLLGIIE</sequence>
<comment type="caution">
    <text evidence="3">The sequence shown here is derived from an EMBL/GenBank/DDBJ whole genome shotgun (WGS) entry which is preliminary data.</text>
</comment>
<evidence type="ECO:0000256" key="1">
    <source>
        <dbReference type="SAM" id="Phobius"/>
    </source>
</evidence>
<accession>A0A7C9MYU0</accession>
<feature type="domain" description="Phosphatidic acid phosphatase type 2/haloperoxidase" evidence="2">
    <location>
        <begin position="61"/>
        <end position="179"/>
    </location>
</feature>
<dbReference type="PANTHER" id="PTHR14969:SF13">
    <property type="entry name" value="AT30094P"/>
    <property type="match status" value="1"/>
</dbReference>
<keyword evidence="1" id="KW-0472">Membrane</keyword>
<feature type="transmembrane region" description="Helical" evidence="1">
    <location>
        <begin position="140"/>
        <end position="159"/>
    </location>
</feature>
<evidence type="ECO:0000313" key="3">
    <source>
        <dbReference type="EMBL" id="MXQ06998.1"/>
    </source>
</evidence>
<dbReference type="Gene3D" id="1.20.144.10">
    <property type="entry name" value="Phosphatidic acid phosphatase type 2/haloperoxidase"/>
    <property type="match status" value="1"/>
</dbReference>
<keyword evidence="1" id="KW-1133">Transmembrane helix</keyword>
<dbReference type="SMART" id="SM00014">
    <property type="entry name" value="acidPPc"/>
    <property type="match status" value="1"/>
</dbReference>
<dbReference type="SUPFAM" id="SSF48317">
    <property type="entry name" value="Acid phosphatase/Vanadium-dependent haloperoxidase"/>
    <property type="match status" value="1"/>
</dbReference>
<keyword evidence="4" id="KW-1185">Reference proteome</keyword>
<feature type="transmembrane region" description="Helical" evidence="1">
    <location>
        <begin position="165"/>
        <end position="182"/>
    </location>
</feature>
<gene>
    <name evidence="3" type="ORF">GQ651_03970</name>
</gene>
<feature type="transmembrane region" description="Helical" evidence="1">
    <location>
        <begin position="32"/>
        <end position="49"/>
    </location>
</feature>
<dbReference type="Pfam" id="PF01569">
    <property type="entry name" value="PAP2"/>
    <property type="match status" value="1"/>
</dbReference>
<evidence type="ECO:0000313" key="4">
    <source>
        <dbReference type="Proteomes" id="UP000480350"/>
    </source>
</evidence>
<name>A0A7C9MYU0_9RHOB</name>
<reference evidence="3 4" key="2">
    <citation type="submission" date="2020-03" db="EMBL/GenBank/DDBJ databases">
        <title>Kangsaoukella pontilimi gen. nov., sp. nov., a new member of the family Rhodobacteraceae isolated from a tidal mudflat.</title>
        <authorList>
            <person name="Kim I.S."/>
        </authorList>
    </citation>
    <scope>NUCLEOTIDE SEQUENCE [LARGE SCALE GENOMIC DNA]</scope>
    <source>
        <strain evidence="3 4">GH1-50</strain>
    </source>
</reference>